<name>A0ABR3Q828_9TREE</name>
<comment type="caution">
    <text evidence="3">The sequence shown here is derived from an EMBL/GenBank/DDBJ whole genome shotgun (WGS) entry which is preliminary data.</text>
</comment>
<dbReference type="EMBL" id="JBBXJM010000002">
    <property type="protein sequence ID" value="KAL1410884.1"/>
    <property type="molecule type" value="Genomic_DNA"/>
</dbReference>
<dbReference type="InterPro" id="IPR006909">
    <property type="entry name" value="Rad21/Rec8_C_eu"/>
</dbReference>
<protein>
    <submittedName>
        <fullName evidence="3">R8 protein</fullName>
    </submittedName>
</protein>
<dbReference type="Proteomes" id="UP001565368">
    <property type="component" value="Unassembled WGS sequence"/>
</dbReference>
<feature type="compositionally biased region" description="Low complexity" evidence="1">
    <location>
        <begin position="236"/>
        <end position="253"/>
    </location>
</feature>
<feature type="domain" description="Rad21/Rec8-like protein C-terminal eukaryotic" evidence="2">
    <location>
        <begin position="325"/>
        <end position="363"/>
    </location>
</feature>
<evidence type="ECO:0000313" key="3">
    <source>
        <dbReference type="EMBL" id="KAL1410884.1"/>
    </source>
</evidence>
<reference evidence="3 4" key="1">
    <citation type="submission" date="2023-08" db="EMBL/GenBank/DDBJ databases">
        <title>Annotated Genome Sequence of Vanrija albida AlHP1.</title>
        <authorList>
            <person name="Herzog R."/>
        </authorList>
    </citation>
    <scope>NUCLEOTIDE SEQUENCE [LARGE SCALE GENOMIC DNA]</scope>
    <source>
        <strain evidence="3 4">AlHP1</strain>
    </source>
</reference>
<dbReference type="SUPFAM" id="SSF46785">
    <property type="entry name" value="Winged helix' DNA-binding domain"/>
    <property type="match status" value="1"/>
</dbReference>
<accession>A0ABR3Q828</accession>
<dbReference type="Pfam" id="PF04824">
    <property type="entry name" value="Rad21_Rec8"/>
    <property type="match status" value="1"/>
</dbReference>
<sequence length="390" mass="43837">MKKRKTEEAGSEAPSEVEESLESNPKVKKPRKKKTKRVTFDEDIEFNLNQANFGGYAEEMARQQVALDTKKRDKELDVKSKAMVEGDLDEDMAAWVATMAKPLKFGWEIDAENPISRNTTPEKTPSQDERGQQGNMDVFGEMNFIGDGFEVPTQEFMPGSEDFFNRRTPCEVPDEVGRRFSQHSQQMPWDVPSSDFSGPDYPDGLRSSLTPMTPRISVMTPLEKRIRSGNTKRSISGSVNRPRPRSRSGSLLSHMGDDEDLMLINDNDGDDRELPDHNVSASQQYDENDRNPFSPVMLATLETQCRSFFTFVETEMIRKEADELEFDDLVDRGATKRVAAAAFYNCLTLATKAILSVHQPERPVADDSDDESQPAAQAITIRIAPRPVAA</sequence>
<proteinExistence type="predicted"/>
<feature type="region of interest" description="Disordered" evidence="1">
    <location>
        <begin position="1"/>
        <end position="39"/>
    </location>
</feature>
<evidence type="ECO:0000313" key="4">
    <source>
        <dbReference type="Proteomes" id="UP001565368"/>
    </source>
</evidence>
<feature type="region of interest" description="Disordered" evidence="1">
    <location>
        <begin position="222"/>
        <end position="291"/>
    </location>
</feature>
<feature type="compositionally biased region" description="Acidic residues" evidence="1">
    <location>
        <begin position="257"/>
        <end position="273"/>
    </location>
</feature>
<organism evidence="3 4">
    <name type="scientific">Vanrija albida</name>
    <dbReference type="NCBI Taxonomy" id="181172"/>
    <lineage>
        <taxon>Eukaryota</taxon>
        <taxon>Fungi</taxon>
        <taxon>Dikarya</taxon>
        <taxon>Basidiomycota</taxon>
        <taxon>Agaricomycotina</taxon>
        <taxon>Tremellomycetes</taxon>
        <taxon>Trichosporonales</taxon>
        <taxon>Trichosporonaceae</taxon>
        <taxon>Vanrija</taxon>
    </lineage>
</organism>
<gene>
    <name evidence="3" type="primary">rec8_2</name>
    <name evidence="3" type="ORF">Q8F55_001827</name>
</gene>
<feature type="compositionally biased region" description="Polar residues" evidence="1">
    <location>
        <begin position="115"/>
        <end position="124"/>
    </location>
</feature>
<evidence type="ECO:0000259" key="2">
    <source>
        <dbReference type="Pfam" id="PF04824"/>
    </source>
</evidence>
<dbReference type="RefSeq" id="XP_069210828.1">
    <property type="nucleotide sequence ID" value="XM_069350442.1"/>
</dbReference>
<dbReference type="InterPro" id="IPR036390">
    <property type="entry name" value="WH_DNA-bd_sf"/>
</dbReference>
<feature type="region of interest" description="Disordered" evidence="1">
    <location>
        <begin position="113"/>
        <end position="134"/>
    </location>
</feature>
<dbReference type="GeneID" id="95982870"/>
<evidence type="ECO:0000256" key="1">
    <source>
        <dbReference type="SAM" id="MobiDB-lite"/>
    </source>
</evidence>
<keyword evidence="4" id="KW-1185">Reference proteome</keyword>
<feature type="compositionally biased region" description="Basic residues" evidence="1">
    <location>
        <begin position="26"/>
        <end position="37"/>
    </location>
</feature>